<protein>
    <recommendedName>
        <fullName evidence="1">ABM domain-containing protein</fullName>
    </recommendedName>
</protein>
<dbReference type="AlphaFoldDB" id="A0AAE1CD94"/>
<proteinExistence type="predicted"/>
<evidence type="ECO:0000313" key="2">
    <source>
        <dbReference type="EMBL" id="KAK3689190.1"/>
    </source>
</evidence>
<gene>
    <name evidence="2" type="ORF">B0T22DRAFT_513368</name>
</gene>
<evidence type="ECO:0000313" key="3">
    <source>
        <dbReference type="Proteomes" id="UP001270362"/>
    </source>
</evidence>
<dbReference type="Proteomes" id="UP001270362">
    <property type="component" value="Unassembled WGS sequence"/>
</dbReference>
<dbReference type="Pfam" id="PF03992">
    <property type="entry name" value="ABM"/>
    <property type="match status" value="1"/>
</dbReference>
<feature type="domain" description="ABM" evidence="1">
    <location>
        <begin position="47"/>
        <end position="91"/>
    </location>
</feature>
<name>A0AAE1CD94_9PEZI</name>
<dbReference type="Gene3D" id="3.30.70.100">
    <property type="match status" value="1"/>
</dbReference>
<keyword evidence="3" id="KW-1185">Reference proteome</keyword>
<reference evidence="2" key="2">
    <citation type="submission" date="2023-06" db="EMBL/GenBank/DDBJ databases">
        <authorList>
            <consortium name="Lawrence Berkeley National Laboratory"/>
            <person name="Haridas S."/>
            <person name="Hensen N."/>
            <person name="Bonometti L."/>
            <person name="Westerberg I."/>
            <person name="Brannstrom I.O."/>
            <person name="Guillou S."/>
            <person name="Cros-Aarteil S."/>
            <person name="Calhoun S."/>
            <person name="Kuo A."/>
            <person name="Mondo S."/>
            <person name="Pangilinan J."/>
            <person name="Riley R."/>
            <person name="Labutti K."/>
            <person name="Andreopoulos B."/>
            <person name="Lipzen A."/>
            <person name="Chen C."/>
            <person name="Yanf M."/>
            <person name="Daum C."/>
            <person name="Ng V."/>
            <person name="Clum A."/>
            <person name="Steindorff A."/>
            <person name="Ohm R."/>
            <person name="Martin F."/>
            <person name="Silar P."/>
            <person name="Natvig D."/>
            <person name="Lalanne C."/>
            <person name="Gautier V."/>
            <person name="Ament-Velasquez S.L."/>
            <person name="Kruys A."/>
            <person name="Hutchinson M.I."/>
            <person name="Powell A.J."/>
            <person name="Barry K."/>
            <person name="Miller A.N."/>
            <person name="Grigoriev I.V."/>
            <person name="Debuchy R."/>
            <person name="Gladieux P."/>
            <person name="Thoren M.H."/>
            <person name="Johannesson H."/>
        </authorList>
    </citation>
    <scope>NUCLEOTIDE SEQUENCE</scope>
    <source>
        <strain evidence="2">CBS 314.62</strain>
    </source>
</reference>
<evidence type="ECO:0000259" key="1">
    <source>
        <dbReference type="Pfam" id="PF03992"/>
    </source>
</evidence>
<sequence length="290" mass="32661">MATTKKWDRRSIRQQKRNTRTRFRLPREYNWPQWTGGHSHPYFGPLEGVAGVDKVRLVRMVEDPKQAVFIILWESAEALKDFQQSPLCGEFLRSLGLEDSDARQGSPFVSLVYDCGFCLGEKLGEADDLHGRMTLTKLYSAYDASATPDHFAWRNDLGNAFGRWMSPGCEDLAGPPVYQFNAAAYVDGDADGQRQDLPGPPAVVTGHTRGDSSQKIAVCYRFFRWNAHGATAEREEASFALPGSSEMWAARIARSMPPIVAWEQERWDIEVAPGCIDSHPNTEDEEEEEE</sequence>
<dbReference type="EMBL" id="JAULSO010000002">
    <property type="protein sequence ID" value="KAK3689190.1"/>
    <property type="molecule type" value="Genomic_DNA"/>
</dbReference>
<dbReference type="InterPro" id="IPR011008">
    <property type="entry name" value="Dimeric_a/b-barrel"/>
</dbReference>
<accession>A0AAE1CD94</accession>
<reference evidence="2" key="1">
    <citation type="journal article" date="2023" name="Mol. Phylogenet. Evol.">
        <title>Genome-scale phylogeny and comparative genomics of the fungal order Sordariales.</title>
        <authorList>
            <person name="Hensen N."/>
            <person name="Bonometti L."/>
            <person name="Westerberg I."/>
            <person name="Brannstrom I.O."/>
            <person name="Guillou S."/>
            <person name="Cros-Aarteil S."/>
            <person name="Calhoun S."/>
            <person name="Haridas S."/>
            <person name="Kuo A."/>
            <person name="Mondo S."/>
            <person name="Pangilinan J."/>
            <person name="Riley R."/>
            <person name="LaButti K."/>
            <person name="Andreopoulos B."/>
            <person name="Lipzen A."/>
            <person name="Chen C."/>
            <person name="Yan M."/>
            <person name="Daum C."/>
            <person name="Ng V."/>
            <person name="Clum A."/>
            <person name="Steindorff A."/>
            <person name="Ohm R.A."/>
            <person name="Martin F."/>
            <person name="Silar P."/>
            <person name="Natvig D.O."/>
            <person name="Lalanne C."/>
            <person name="Gautier V."/>
            <person name="Ament-Velasquez S.L."/>
            <person name="Kruys A."/>
            <person name="Hutchinson M.I."/>
            <person name="Powell A.J."/>
            <person name="Barry K."/>
            <person name="Miller A.N."/>
            <person name="Grigoriev I.V."/>
            <person name="Debuchy R."/>
            <person name="Gladieux P."/>
            <person name="Hiltunen Thoren M."/>
            <person name="Johannesson H."/>
        </authorList>
    </citation>
    <scope>NUCLEOTIDE SEQUENCE</scope>
    <source>
        <strain evidence="2">CBS 314.62</strain>
    </source>
</reference>
<organism evidence="2 3">
    <name type="scientific">Podospora appendiculata</name>
    <dbReference type="NCBI Taxonomy" id="314037"/>
    <lineage>
        <taxon>Eukaryota</taxon>
        <taxon>Fungi</taxon>
        <taxon>Dikarya</taxon>
        <taxon>Ascomycota</taxon>
        <taxon>Pezizomycotina</taxon>
        <taxon>Sordariomycetes</taxon>
        <taxon>Sordariomycetidae</taxon>
        <taxon>Sordariales</taxon>
        <taxon>Podosporaceae</taxon>
        <taxon>Podospora</taxon>
    </lineage>
</organism>
<dbReference type="InterPro" id="IPR007138">
    <property type="entry name" value="ABM_dom"/>
</dbReference>
<dbReference type="SUPFAM" id="SSF54909">
    <property type="entry name" value="Dimeric alpha+beta barrel"/>
    <property type="match status" value="1"/>
</dbReference>
<comment type="caution">
    <text evidence="2">The sequence shown here is derived from an EMBL/GenBank/DDBJ whole genome shotgun (WGS) entry which is preliminary data.</text>
</comment>